<protein>
    <submittedName>
        <fullName evidence="2">[methyl-Co(III) methanol-specific corrinoid protein]:coenzyme M methyltransferase</fullName>
    </submittedName>
</protein>
<dbReference type="AlphaFoldDB" id="A0A1H8AC31"/>
<dbReference type="SUPFAM" id="SSF51726">
    <property type="entry name" value="UROD/MetE-like"/>
    <property type="match status" value="1"/>
</dbReference>
<keyword evidence="3" id="KW-1185">Reference proteome</keyword>
<dbReference type="InterPro" id="IPR038071">
    <property type="entry name" value="UROD/MetE-like_sf"/>
</dbReference>
<dbReference type="OrthoDB" id="8452307at2"/>
<dbReference type="Proteomes" id="UP000198744">
    <property type="component" value="Unassembled WGS sequence"/>
</dbReference>
<accession>A0A1H8AC31</accession>
<name>A0A1H8AC31_9BACT</name>
<dbReference type="GO" id="GO:0006779">
    <property type="term" value="P:porphyrin-containing compound biosynthetic process"/>
    <property type="evidence" value="ECO:0007669"/>
    <property type="project" value="InterPro"/>
</dbReference>
<dbReference type="GO" id="GO:0008168">
    <property type="term" value="F:methyltransferase activity"/>
    <property type="evidence" value="ECO:0007669"/>
    <property type="project" value="UniProtKB-KW"/>
</dbReference>
<dbReference type="STRING" id="43775.SAMN04489760_13414"/>
<dbReference type="InterPro" id="IPR000257">
    <property type="entry name" value="Uroporphyrinogen_deCOase"/>
</dbReference>
<dbReference type="PANTHER" id="PTHR47099">
    <property type="entry name" value="METHYLCOBAMIDE:COM METHYLTRANSFERASE MTBA"/>
    <property type="match status" value="1"/>
</dbReference>
<dbReference type="Gene3D" id="3.20.20.210">
    <property type="match status" value="1"/>
</dbReference>
<keyword evidence="2" id="KW-0489">Methyltransferase</keyword>
<keyword evidence="2" id="KW-0808">Transferase</keyword>
<sequence length="340" mass="37023">MTSLSLKERLLGVLQKKKMDRPPVACSGGMMNAAIVEIMSRTGQTLPEAHFDDRLMAELAYAVHIHTGFENIGIPFDVTAEADVLGSEISYGSLSCEPKVVKEHFSSVAEVVCRDIRELMNSSRISTIVQAGYRLSRSHPDIPVIGNLTGPITTAASIVDPLSFLKELRKDKDHAHRVIDYICDFLIEYARLLVDNGVDLICIGDPTASGEIVGPKIFEEYAVRYLNKIIDGIHALNAPVILHICGNMNSVEHLIPRIRCDAISTDAMVNLPLLKRTYPQLTTMGNISTYLLEFGPADRIAGTAEKLVRDGVDIISPACGLSTSTTLDHIRALTGAVKGS</sequence>
<reference evidence="2 3" key="1">
    <citation type="submission" date="2016-10" db="EMBL/GenBank/DDBJ databases">
        <authorList>
            <person name="de Groot N.N."/>
        </authorList>
    </citation>
    <scope>NUCLEOTIDE SEQUENCE [LARGE SCALE GENOMIC DNA]</scope>
    <source>
        <strain evidence="2 3">DSM 8423</strain>
    </source>
</reference>
<dbReference type="InterPro" id="IPR052024">
    <property type="entry name" value="Methanogen_methyltrans"/>
</dbReference>
<gene>
    <name evidence="2" type="ORF">SAMN04489760_13414</name>
</gene>
<evidence type="ECO:0000259" key="1">
    <source>
        <dbReference type="Pfam" id="PF01208"/>
    </source>
</evidence>
<dbReference type="GO" id="GO:0032259">
    <property type="term" value="P:methylation"/>
    <property type="evidence" value="ECO:0007669"/>
    <property type="project" value="UniProtKB-KW"/>
</dbReference>
<dbReference type="GO" id="GO:0004853">
    <property type="term" value="F:uroporphyrinogen decarboxylase activity"/>
    <property type="evidence" value="ECO:0007669"/>
    <property type="project" value="InterPro"/>
</dbReference>
<dbReference type="RefSeq" id="WP_093884599.1">
    <property type="nucleotide sequence ID" value="NZ_FOBS01000034.1"/>
</dbReference>
<dbReference type="PANTHER" id="PTHR47099:SF1">
    <property type="entry name" value="METHYLCOBAMIDE:COM METHYLTRANSFERASE MTBA"/>
    <property type="match status" value="1"/>
</dbReference>
<dbReference type="EMBL" id="FOBS01000034">
    <property type="protein sequence ID" value="SEM68335.1"/>
    <property type="molecule type" value="Genomic_DNA"/>
</dbReference>
<organism evidence="2 3">
    <name type="scientific">Syntrophus gentianae</name>
    <dbReference type="NCBI Taxonomy" id="43775"/>
    <lineage>
        <taxon>Bacteria</taxon>
        <taxon>Pseudomonadati</taxon>
        <taxon>Thermodesulfobacteriota</taxon>
        <taxon>Syntrophia</taxon>
        <taxon>Syntrophales</taxon>
        <taxon>Syntrophaceae</taxon>
        <taxon>Syntrophus</taxon>
    </lineage>
</organism>
<dbReference type="NCBIfam" id="NF004889">
    <property type="entry name" value="PRK06252.1"/>
    <property type="match status" value="1"/>
</dbReference>
<evidence type="ECO:0000313" key="2">
    <source>
        <dbReference type="EMBL" id="SEM68335.1"/>
    </source>
</evidence>
<proteinExistence type="predicted"/>
<evidence type="ECO:0000313" key="3">
    <source>
        <dbReference type="Proteomes" id="UP000198744"/>
    </source>
</evidence>
<dbReference type="Pfam" id="PF01208">
    <property type="entry name" value="URO-D"/>
    <property type="match status" value="1"/>
</dbReference>
<feature type="domain" description="Uroporphyrinogen decarboxylase (URO-D)" evidence="1">
    <location>
        <begin position="7"/>
        <end position="338"/>
    </location>
</feature>